<keyword evidence="8 9" id="KW-0472">Membrane</keyword>
<keyword evidence="6 9" id="KW-0812">Transmembrane</keyword>
<evidence type="ECO:0000256" key="6">
    <source>
        <dbReference type="ARBA" id="ARBA00022692"/>
    </source>
</evidence>
<protein>
    <recommendedName>
        <fullName evidence="9">Cobalamin biosynthesis protein CobD</fullName>
    </recommendedName>
</protein>
<feature type="region of interest" description="Disordered" evidence="10">
    <location>
        <begin position="246"/>
        <end position="265"/>
    </location>
</feature>
<evidence type="ECO:0000313" key="12">
    <source>
        <dbReference type="RefSeq" id="WP_342668676.1"/>
    </source>
</evidence>
<evidence type="ECO:0000256" key="5">
    <source>
        <dbReference type="ARBA" id="ARBA00022573"/>
    </source>
</evidence>
<evidence type="ECO:0000256" key="10">
    <source>
        <dbReference type="SAM" id="MobiDB-lite"/>
    </source>
</evidence>
<name>A0ABD8HQB0_9BURK</name>
<evidence type="ECO:0000256" key="3">
    <source>
        <dbReference type="ARBA" id="ARBA00006263"/>
    </source>
</evidence>
<feature type="compositionally biased region" description="Basic residues" evidence="10">
    <location>
        <begin position="254"/>
        <end position="264"/>
    </location>
</feature>
<proteinExistence type="inferred from homology"/>
<dbReference type="RefSeq" id="WP_342668676.1">
    <property type="nucleotide sequence ID" value="NZ_AXWS01000008.1"/>
</dbReference>
<reference evidence="12" key="2">
    <citation type="submission" date="2025-08" db="UniProtKB">
        <authorList>
            <consortium name="RefSeq"/>
        </authorList>
    </citation>
    <scope>IDENTIFICATION</scope>
</reference>
<dbReference type="HAMAP" id="MF_00024">
    <property type="entry name" value="CobD_CbiB"/>
    <property type="match status" value="1"/>
</dbReference>
<dbReference type="GO" id="GO:0009236">
    <property type="term" value="P:cobalamin biosynthetic process"/>
    <property type="evidence" value="ECO:0007669"/>
    <property type="project" value="UniProtKB-UniRule"/>
</dbReference>
<evidence type="ECO:0000256" key="7">
    <source>
        <dbReference type="ARBA" id="ARBA00022989"/>
    </source>
</evidence>
<gene>
    <name evidence="9" type="primary">cobD</name>
</gene>
<dbReference type="PANTHER" id="PTHR34308">
    <property type="entry name" value="COBALAMIN BIOSYNTHESIS PROTEIN CBIB"/>
    <property type="match status" value="1"/>
</dbReference>
<comment type="caution">
    <text evidence="9">Lacks conserved residue(s) required for the propagation of feature annotation.</text>
</comment>
<reference evidence="12" key="1">
    <citation type="journal article" date="1998" name="J. Biol. Chem.">
        <title>CobD, a novel enzyme with L-threonine-O-3-phosphate decarboxylase activity, is responsible for the synthesis of (R)-1-amino-2-propanol O-2-phosphate, a proposed new intermediate in cobalamin biosynthesis in Salmonella typhimurium LT2.</title>
        <authorList>
            <person name="Brushaber K.R."/>
            <person name="O'Toole G.A."/>
            <person name="Escalante-Semerena J.C."/>
        </authorList>
    </citation>
    <scope>NUCLEOTIDE SEQUENCE</scope>
</reference>
<dbReference type="Pfam" id="PF03186">
    <property type="entry name" value="CobD_Cbib"/>
    <property type="match status" value="1"/>
</dbReference>
<evidence type="ECO:0000256" key="9">
    <source>
        <dbReference type="HAMAP-Rule" id="MF_00024"/>
    </source>
</evidence>
<keyword evidence="4 9" id="KW-1003">Cell membrane</keyword>
<dbReference type="GO" id="GO:0015420">
    <property type="term" value="F:ABC-type vitamin B12 transporter activity"/>
    <property type="evidence" value="ECO:0007669"/>
    <property type="project" value="UniProtKB-UniRule"/>
</dbReference>
<organism evidence="11 12">
    <name type="scientific">Derxia gummosa DSM 723</name>
    <dbReference type="NCBI Taxonomy" id="1121388"/>
    <lineage>
        <taxon>Bacteria</taxon>
        <taxon>Pseudomonadati</taxon>
        <taxon>Pseudomonadota</taxon>
        <taxon>Betaproteobacteria</taxon>
        <taxon>Burkholderiales</taxon>
        <taxon>Alcaligenaceae</taxon>
        <taxon>Derxia</taxon>
    </lineage>
</organism>
<dbReference type="AlphaFoldDB" id="A0ABD8HQB0"/>
<evidence type="ECO:0000313" key="11">
    <source>
        <dbReference type="Proteomes" id="UP000675920"/>
    </source>
</evidence>
<dbReference type="PANTHER" id="PTHR34308:SF1">
    <property type="entry name" value="COBALAMIN BIOSYNTHESIS PROTEIN CBIB"/>
    <property type="match status" value="1"/>
</dbReference>
<evidence type="ECO:0000256" key="8">
    <source>
        <dbReference type="ARBA" id="ARBA00023136"/>
    </source>
</evidence>
<dbReference type="GO" id="GO:0005886">
    <property type="term" value="C:plasma membrane"/>
    <property type="evidence" value="ECO:0007669"/>
    <property type="project" value="UniProtKB-SubCell"/>
</dbReference>
<keyword evidence="5 9" id="KW-0169">Cobalamin biosynthesis</keyword>
<comment type="function">
    <text evidence="9">Converts cobyric acid to cobinamide by the addition of aminopropanol on the F carboxylic group.</text>
</comment>
<feature type="transmembrane region" description="Helical" evidence="9">
    <location>
        <begin position="161"/>
        <end position="182"/>
    </location>
</feature>
<feature type="transmembrane region" description="Helical" evidence="9">
    <location>
        <begin position="213"/>
        <end position="233"/>
    </location>
</feature>
<evidence type="ECO:0000256" key="2">
    <source>
        <dbReference type="ARBA" id="ARBA00004953"/>
    </source>
</evidence>
<feature type="transmembrane region" description="Helical" evidence="9">
    <location>
        <begin position="81"/>
        <end position="98"/>
    </location>
</feature>
<sequence length="321" mass="34767">MQAIAVLALPLALWLDRVAGEPPARLHPVVAMGRWLALAGPRVAPPAGQGAGGRWRIAAGGLAWGAGALAFGLAAWGAQRWLATLPVWLALPLLVLLLKPMFAWRMLADEVRAVENALAQSLDAGRARLAWLVSRDVAALDAAGVRESAIETLAENLNDSVVAPLFWFAVAGLPGAVVYRYANTADAMWGYRGERGGRDWTRAGRVAARVDDALSWLPARLTALLLWLAAGLARCRRAARPMRRPPRAASAWRSRPRRRARRRPTAAGRWARWRCCSACGCASPAATRSTRPDARRSAPTRCARCCWRAGRGVCWPGGCRR</sequence>
<dbReference type="InterPro" id="IPR004485">
    <property type="entry name" value="Cobalamin_biosynth_CobD/CbiB"/>
</dbReference>
<comment type="subcellular location">
    <subcellularLocation>
        <location evidence="1 9">Cell membrane</location>
        <topology evidence="1 9">Multi-pass membrane protein</topology>
    </subcellularLocation>
</comment>
<keyword evidence="11" id="KW-1185">Reference proteome</keyword>
<keyword evidence="7 9" id="KW-1133">Transmembrane helix</keyword>
<evidence type="ECO:0000256" key="4">
    <source>
        <dbReference type="ARBA" id="ARBA00022475"/>
    </source>
</evidence>
<comment type="pathway">
    <text evidence="2 9">Cofactor biosynthesis; adenosylcobalamin biosynthesis.</text>
</comment>
<evidence type="ECO:0000256" key="1">
    <source>
        <dbReference type="ARBA" id="ARBA00004651"/>
    </source>
</evidence>
<dbReference type="Proteomes" id="UP000675920">
    <property type="component" value="Unplaced"/>
</dbReference>
<accession>A0ABD8HQB0</accession>
<comment type="similarity">
    <text evidence="3 9">Belongs to the CobD/CbiB family.</text>
</comment>